<evidence type="ECO:0000313" key="2">
    <source>
        <dbReference type="EMBL" id="QXM07103.1"/>
    </source>
</evidence>
<accession>A0ABX8RDE6</accession>
<proteinExistence type="predicted"/>
<gene>
    <name evidence="2" type="primary">dcd</name>
    <name evidence="2" type="ORF">KVH43_05190</name>
</gene>
<sequence length="211" mass="24830">MILSDKEIRDRIENYKKYDLEKPLIENFKEERLQGASYDISMNSIIHRYKTEFRTIDLRNQSEIDNIYDEAEIINGYEIAPKEYILITLNEVINLPSNIIAHVRPRTRFTRLGLLLSNQHCNPTYSGKLQLGLFNATPYAIKIFPDLKIGQFVFEELKSIPSENKWYKNSKNAIYNNEEKFIGSKISDEIKRKAEDEYNNILKNLLNSEDE</sequence>
<dbReference type="PANTHER" id="PTHR42680:SF3">
    <property type="entry name" value="DCTP DEAMINASE"/>
    <property type="match status" value="1"/>
</dbReference>
<dbReference type="InterPro" id="IPR033704">
    <property type="entry name" value="dUTPase_trimeric"/>
</dbReference>
<keyword evidence="1" id="KW-0546">Nucleotide metabolism</keyword>
<dbReference type="RefSeq" id="WP_218283792.1">
    <property type="nucleotide sequence ID" value="NZ_CP078093.1"/>
</dbReference>
<dbReference type="GO" id="GO:0008829">
    <property type="term" value="F:dCTP deaminase activity"/>
    <property type="evidence" value="ECO:0007669"/>
    <property type="project" value="UniProtKB-EC"/>
</dbReference>
<dbReference type="NCBIfam" id="TIGR02274">
    <property type="entry name" value="dCTP_deam"/>
    <property type="match status" value="1"/>
</dbReference>
<dbReference type="Pfam" id="PF22769">
    <property type="entry name" value="DCD"/>
    <property type="match status" value="1"/>
</dbReference>
<reference evidence="2" key="1">
    <citation type="submission" date="2021-07" db="EMBL/GenBank/DDBJ databases">
        <title>Complete genome sequence of Crassaminicella sp. 143-21, isolated from a deep-sea hydrothermal vent.</title>
        <authorList>
            <person name="Li X."/>
        </authorList>
    </citation>
    <scope>NUCLEOTIDE SEQUENCE</scope>
    <source>
        <strain evidence="2">143-21</strain>
    </source>
</reference>
<dbReference type="InterPro" id="IPR011962">
    <property type="entry name" value="dCTP_deaminase"/>
</dbReference>
<dbReference type="CDD" id="cd07557">
    <property type="entry name" value="trimeric_dUTPase"/>
    <property type="match status" value="1"/>
</dbReference>
<organism evidence="2 3">
    <name type="scientific">Crassaminicella indica</name>
    <dbReference type="NCBI Taxonomy" id="2855394"/>
    <lineage>
        <taxon>Bacteria</taxon>
        <taxon>Bacillati</taxon>
        <taxon>Bacillota</taxon>
        <taxon>Clostridia</taxon>
        <taxon>Eubacteriales</taxon>
        <taxon>Clostridiaceae</taxon>
        <taxon>Crassaminicella</taxon>
    </lineage>
</organism>
<dbReference type="EC" id="3.5.4.13" evidence="2"/>
<keyword evidence="3" id="KW-1185">Reference proteome</keyword>
<dbReference type="Proteomes" id="UP000886818">
    <property type="component" value="Chromosome"/>
</dbReference>
<keyword evidence="2" id="KW-0378">Hydrolase</keyword>
<dbReference type="PANTHER" id="PTHR42680">
    <property type="entry name" value="DCTP DEAMINASE"/>
    <property type="match status" value="1"/>
</dbReference>
<dbReference type="EMBL" id="CP078093">
    <property type="protein sequence ID" value="QXM07103.1"/>
    <property type="molecule type" value="Genomic_DNA"/>
</dbReference>
<evidence type="ECO:0000256" key="1">
    <source>
        <dbReference type="ARBA" id="ARBA00023080"/>
    </source>
</evidence>
<protein>
    <submittedName>
        <fullName evidence="2">dCTP deaminase</fullName>
        <ecNumber evidence="2">3.5.4.13</ecNumber>
    </submittedName>
</protein>
<evidence type="ECO:0000313" key="3">
    <source>
        <dbReference type="Proteomes" id="UP000886818"/>
    </source>
</evidence>
<name>A0ABX8RDE6_9CLOT</name>